<protein>
    <submittedName>
        <fullName evidence="2">Sugar transferase, PEP-CTERM/EpsH1 system associated</fullName>
    </submittedName>
</protein>
<dbReference type="KEGG" id="vbl:L21SP4_00636"/>
<dbReference type="STRING" id="1307763.L21SP4_00636"/>
<keyword evidence="2" id="KW-0808">Transferase</keyword>
<dbReference type="PATRIC" id="fig|1609981.3.peg.661"/>
<keyword evidence="3" id="KW-1185">Reference proteome</keyword>
<sequence>MNASTAEQKTLILVSADVASIRRRLAEEEDHPRQDFDVLAERLDAEILSYADLGATAPACARLLRRIAGPNVALAWLGFRRNADAYFTTAEKVGYPLALLLKFRRDARHVMIGHLLSPPHKKWFARLFRIFSRIDAMICYTSRQAKFAAQVLRVPEKKIHRIGFQVDQDFYSPDGADEGVGVLSVGRELRDYETLIEALRDTDIPLTIVGSSPWSKRRDRLRNRRMPDNVSLKRGISFGELRELYRNCALAAIPLQPVESPAGVTTLLEAQAVGKPVVVSASPGILDSLRAGRSAVIVPCGDAEAMRREILAILENRERALRIGAEGRSDVLARCTLDHFVDRIGKIFDEAGEGEGE</sequence>
<dbReference type="PANTHER" id="PTHR12526:SF590">
    <property type="entry name" value="ALPHA-MALTOSE-1-PHOSPHATE SYNTHASE"/>
    <property type="match status" value="1"/>
</dbReference>
<dbReference type="AlphaFoldDB" id="A0A0G3EGJ2"/>
<gene>
    <name evidence="2" type="ORF">L21SP4_00636</name>
</gene>
<dbReference type="GO" id="GO:0016757">
    <property type="term" value="F:glycosyltransferase activity"/>
    <property type="evidence" value="ECO:0007669"/>
    <property type="project" value="InterPro"/>
</dbReference>
<dbReference type="Pfam" id="PF00534">
    <property type="entry name" value="Glycos_transf_1"/>
    <property type="match status" value="1"/>
</dbReference>
<dbReference type="RefSeq" id="WP_052881291.1">
    <property type="nucleotide sequence ID" value="NZ_CP010904.1"/>
</dbReference>
<proteinExistence type="predicted"/>
<reference evidence="3" key="1">
    <citation type="submission" date="2015-02" db="EMBL/GenBank/DDBJ databases">
        <title>Description and complete genome sequence of the first cultured representative of the subdivision 5 of the Verrucomicrobia phylum.</title>
        <authorList>
            <person name="Spring S."/>
            <person name="Bunk B."/>
            <person name="Sproer C."/>
            <person name="Klenk H.-P."/>
        </authorList>
    </citation>
    <scope>NUCLEOTIDE SEQUENCE [LARGE SCALE GENOMIC DNA]</scope>
    <source>
        <strain evidence="3">L21-Fru-AB</strain>
    </source>
</reference>
<dbReference type="CDD" id="cd03801">
    <property type="entry name" value="GT4_PimA-like"/>
    <property type="match status" value="1"/>
</dbReference>
<reference evidence="2 3" key="2">
    <citation type="journal article" date="2016" name="ISME J.">
        <title>Characterization of the first cultured representative of Verrucomicrobia subdivision 5 indicates the proposal of a novel phylum.</title>
        <authorList>
            <person name="Spring S."/>
            <person name="Bunk B."/>
            <person name="Sproer C."/>
            <person name="Schumann P."/>
            <person name="Rohde M."/>
            <person name="Tindall B.J."/>
            <person name="Klenk H.P."/>
        </authorList>
    </citation>
    <scope>NUCLEOTIDE SEQUENCE [LARGE SCALE GENOMIC DNA]</scope>
    <source>
        <strain evidence="2 3">L21-Fru-AB</strain>
    </source>
</reference>
<accession>A0A0G3EGJ2</accession>
<dbReference type="Proteomes" id="UP000035268">
    <property type="component" value="Chromosome"/>
</dbReference>
<evidence type="ECO:0000313" key="2">
    <source>
        <dbReference type="EMBL" id="AKJ63905.1"/>
    </source>
</evidence>
<organism evidence="2 3">
    <name type="scientific">Kiritimatiella glycovorans</name>
    <dbReference type="NCBI Taxonomy" id="1307763"/>
    <lineage>
        <taxon>Bacteria</taxon>
        <taxon>Pseudomonadati</taxon>
        <taxon>Kiritimatiellota</taxon>
        <taxon>Kiritimatiellia</taxon>
        <taxon>Kiritimatiellales</taxon>
        <taxon>Kiritimatiellaceae</taxon>
        <taxon>Kiritimatiella</taxon>
    </lineage>
</organism>
<dbReference type="Gene3D" id="3.40.50.2000">
    <property type="entry name" value="Glycogen Phosphorylase B"/>
    <property type="match status" value="2"/>
</dbReference>
<evidence type="ECO:0000313" key="3">
    <source>
        <dbReference type="Proteomes" id="UP000035268"/>
    </source>
</evidence>
<dbReference type="OrthoDB" id="9775208at2"/>
<name>A0A0G3EGJ2_9BACT</name>
<dbReference type="PANTHER" id="PTHR12526">
    <property type="entry name" value="GLYCOSYLTRANSFERASE"/>
    <property type="match status" value="1"/>
</dbReference>
<feature type="domain" description="Glycosyl transferase family 1" evidence="1">
    <location>
        <begin position="183"/>
        <end position="329"/>
    </location>
</feature>
<dbReference type="InterPro" id="IPR001296">
    <property type="entry name" value="Glyco_trans_1"/>
</dbReference>
<dbReference type="EMBL" id="CP010904">
    <property type="protein sequence ID" value="AKJ63905.1"/>
    <property type="molecule type" value="Genomic_DNA"/>
</dbReference>
<dbReference type="SUPFAM" id="SSF53756">
    <property type="entry name" value="UDP-Glycosyltransferase/glycogen phosphorylase"/>
    <property type="match status" value="1"/>
</dbReference>
<evidence type="ECO:0000259" key="1">
    <source>
        <dbReference type="Pfam" id="PF00534"/>
    </source>
</evidence>